<keyword evidence="1" id="KW-1133">Transmembrane helix</keyword>
<comment type="caution">
    <text evidence="2">The sequence shown here is derived from an EMBL/GenBank/DDBJ whole genome shotgun (WGS) entry which is preliminary data.</text>
</comment>
<keyword evidence="1" id="KW-0812">Transmembrane</keyword>
<accession>A0A0F9SNF4</accession>
<feature type="transmembrane region" description="Helical" evidence="1">
    <location>
        <begin position="188"/>
        <end position="205"/>
    </location>
</feature>
<protein>
    <recommendedName>
        <fullName evidence="3">Transporter</fullName>
    </recommendedName>
</protein>
<organism evidence="2">
    <name type="scientific">marine sediment metagenome</name>
    <dbReference type="NCBI Taxonomy" id="412755"/>
    <lineage>
        <taxon>unclassified sequences</taxon>
        <taxon>metagenomes</taxon>
        <taxon>ecological metagenomes</taxon>
    </lineage>
</organism>
<name>A0A0F9SNF4_9ZZZZ</name>
<reference evidence="2" key="1">
    <citation type="journal article" date="2015" name="Nature">
        <title>Complex archaea that bridge the gap between prokaryotes and eukaryotes.</title>
        <authorList>
            <person name="Spang A."/>
            <person name="Saw J.H."/>
            <person name="Jorgensen S.L."/>
            <person name="Zaremba-Niedzwiedzka K."/>
            <person name="Martijn J."/>
            <person name="Lind A.E."/>
            <person name="van Eijk R."/>
            <person name="Schleper C."/>
            <person name="Guy L."/>
            <person name="Ettema T.J."/>
        </authorList>
    </citation>
    <scope>NUCLEOTIDE SEQUENCE</scope>
</reference>
<feature type="transmembrane region" description="Helical" evidence="1">
    <location>
        <begin position="38"/>
        <end position="55"/>
    </location>
</feature>
<feature type="transmembrane region" description="Helical" evidence="1">
    <location>
        <begin position="217"/>
        <end position="235"/>
    </location>
</feature>
<feature type="transmembrane region" description="Helical" evidence="1">
    <location>
        <begin position="160"/>
        <end position="182"/>
    </location>
</feature>
<sequence length="238" mass="25233">MENYSGVIIYAFIAAIALLFGGIISVIKEPSAKVRSAILHFAAGVIFSVVSVELLPDIMAKHDILEIAIGFGSGVLLMLAIRYFLEPKEEQKDDPGFPTAFIVMIAIDLIIDGVLMGIGFATSRETGTFLAIALSVELLSLGMATSITMASSQINRTKTILTILGFSALVLATTLISAFSLVGISAGYLEIILAFGLAALLFLVTEELLVEAHESKQNPLLTAAFFGGFLLFMLLPGG</sequence>
<feature type="transmembrane region" description="Helical" evidence="1">
    <location>
        <begin position="127"/>
        <end position="148"/>
    </location>
</feature>
<feature type="transmembrane region" description="Helical" evidence="1">
    <location>
        <begin position="6"/>
        <end position="26"/>
    </location>
</feature>
<evidence type="ECO:0008006" key="3">
    <source>
        <dbReference type="Google" id="ProtNLM"/>
    </source>
</evidence>
<proteinExistence type="predicted"/>
<gene>
    <name evidence="2" type="ORF">LCGC14_0450300</name>
</gene>
<feature type="transmembrane region" description="Helical" evidence="1">
    <location>
        <begin position="97"/>
        <end position="121"/>
    </location>
</feature>
<keyword evidence="1" id="KW-0472">Membrane</keyword>
<evidence type="ECO:0000256" key="1">
    <source>
        <dbReference type="SAM" id="Phobius"/>
    </source>
</evidence>
<dbReference type="EMBL" id="LAZR01000446">
    <property type="protein sequence ID" value="KKN68539.1"/>
    <property type="molecule type" value="Genomic_DNA"/>
</dbReference>
<feature type="transmembrane region" description="Helical" evidence="1">
    <location>
        <begin position="67"/>
        <end position="85"/>
    </location>
</feature>
<evidence type="ECO:0000313" key="2">
    <source>
        <dbReference type="EMBL" id="KKN68539.1"/>
    </source>
</evidence>
<dbReference type="AlphaFoldDB" id="A0A0F9SNF4"/>